<dbReference type="RefSeq" id="WP_000143125.1">
    <property type="nucleotide sequence ID" value="NC_011745.1"/>
</dbReference>
<dbReference type="Pfam" id="PF03629">
    <property type="entry name" value="SASA"/>
    <property type="match status" value="1"/>
</dbReference>
<dbReference type="InterPro" id="IPR005181">
    <property type="entry name" value="SASA"/>
</dbReference>
<dbReference type="PANTHER" id="PTHR31988:SF19">
    <property type="entry name" value="9-O-ACETYL-N-ACETYLNEURAMINIC ACID DEACETYLASE-RELATED"/>
    <property type="match status" value="1"/>
</dbReference>
<keyword evidence="1" id="KW-0378">Hydrolase</keyword>
<dbReference type="Proteomes" id="UP000000748">
    <property type="component" value="Chromosome"/>
</dbReference>
<sequence length="662" mass="71234">MTFKHYDVVRAASPSDLAERLTQKLKEGWQPFGSPVAITPYTLMQAIAAEGDVTTPVVVKPSDGEGTVISTTSEPEYYFVVVLAGQSNSMSFGEGLPLPETYDRPDPRIKQLARRSTVTPGGVACKYNDIIPADHCLHDVQDMSRLNHPKADLSKGQYGTVGQGLHIAKKLLPFIPANAGILLVPCCRGGSAFLEGDEGTFSESTGASETSARWGVDKPLYKDLLTRTQAALKANPKNILLAVVWMQGEFDLKQGAYATQPGLFDSMVEKYRSDLSEFGGQCLGGSPSSVPWICGDTTYYWKQTYSSQYDAVYGAYKTKSAKKIFFVPLMTDEHGVNVPTNEPSEDPDIIPAGYYGAASRTASNWTSADRKTHFSSWARRGIVSDRLAGAILQYAGRTLSFLTGQSAPQLGGTTPGDDVSPGVPGVEKPQDGGVAGTGHDEAVSSTRTVAEYDANSGNGVWTEQQWGAAGGKGTVTDDGGRKALRLEKQPGKLTSWKMFRTVAVEEAKNLLSKGGEIAVRFKIPDGSELVNGQFVFGLYWPVSQWASGAAANSMLASFFLQTDASNLNLMHHKGTSNAQLGTFGAFDHNWHTVVFRFAGNNSERVVPVIDGTEQTAFDLVMWTNDGFTADTLTLTDITGAKATYPVLLDTVTVKVNESRASS</sequence>
<feature type="domain" description="DUF1737" evidence="4">
    <location>
        <begin position="3"/>
        <end position="50"/>
    </location>
</feature>
<evidence type="ECO:0000256" key="1">
    <source>
        <dbReference type="ARBA" id="ARBA00022801"/>
    </source>
</evidence>
<dbReference type="KEGG" id="ecq:ECED1_1725"/>
<dbReference type="InterPro" id="IPR046587">
    <property type="entry name" value="DUF6645"/>
</dbReference>
<proteinExistence type="predicted"/>
<evidence type="ECO:0000313" key="6">
    <source>
        <dbReference type="EMBL" id="CAR07919.2"/>
    </source>
</evidence>
<dbReference type="Gene3D" id="3.40.50.1110">
    <property type="entry name" value="SGNH hydrolase"/>
    <property type="match status" value="1"/>
</dbReference>
<dbReference type="AlphaFoldDB" id="B7MV03"/>
<dbReference type="GO" id="GO:0016788">
    <property type="term" value="F:hydrolase activity, acting on ester bonds"/>
    <property type="evidence" value="ECO:0007669"/>
    <property type="project" value="UniProtKB-ARBA"/>
</dbReference>
<dbReference type="HOGENOM" id="CLU_014323_1_1_6"/>
<dbReference type="SUPFAM" id="SSF52266">
    <property type="entry name" value="SGNH hydrolase"/>
    <property type="match status" value="1"/>
</dbReference>
<evidence type="ECO:0000259" key="4">
    <source>
        <dbReference type="Pfam" id="PF08410"/>
    </source>
</evidence>
<feature type="domain" description="DUF6645" evidence="5">
    <location>
        <begin position="511"/>
        <end position="619"/>
    </location>
</feature>
<dbReference type="InterPro" id="IPR036514">
    <property type="entry name" value="SGNH_hydro_sf"/>
</dbReference>
<dbReference type="InterPro" id="IPR052940">
    <property type="entry name" value="Carb_Esterase_6"/>
</dbReference>
<gene>
    <name evidence="6" type="ordered locus">ECED1_1725</name>
</gene>
<evidence type="ECO:0000259" key="3">
    <source>
        <dbReference type="Pfam" id="PF03629"/>
    </source>
</evidence>
<feature type="region of interest" description="Disordered" evidence="2">
    <location>
        <begin position="406"/>
        <end position="443"/>
    </location>
</feature>
<name>B7MV03_ECO81</name>
<organism evidence="6 7">
    <name type="scientific">Escherichia coli O81 (strain ED1a)</name>
    <dbReference type="NCBI Taxonomy" id="585397"/>
    <lineage>
        <taxon>Bacteria</taxon>
        <taxon>Pseudomonadati</taxon>
        <taxon>Pseudomonadota</taxon>
        <taxon>Gammaproteobacteria</taxon>
        <taxon>Enterobacterales</taxon>
        <taxon>Enterobacteriaceae</taxon>
        <taxon>Escherichia</taxon>
    </lineage>
</organism>
<dbReference type="Pfam" id="PF20350">
    <property type="entry name" value="DUF6645"/>
    <property type="match status" value="1"/>
</dbReference>
<evidence type="ECO:0008006" key="8">
    <source>
        <dbReference type="Google" id="ProtNLM"/>
    </source>
</evidence>
<dbReference type="InterPro" id="IPR013619">
    <property type="entry name" value="DUF1737"/>
</dbReference>
<accession>B7MV03</accession>
<reference evidence="7" key="1">
    <citation type="journal article" date="2009" name="PLoS Genet.">
        <title>Organised genome dynamics in the Escherichia coli species results in highly diverse adaptive paths.</title>
        <authorList>
            <person name="Touchon M."/>
            <person name="Hoede C."/>
            <person name="Tenaillon O."/>
            <person name="Barbe V."/>
            <person name="Baeriswyl S."/>
            <person name="Bidet P."/>
            <person name="Bingen E."/>
            <person name="Bonacorsi S."/>
            <person name="Bouchier C."/>
            <person name="Bouvet O."/>
            <person name="Calteau A."/>
            <person name="Chiapello H."/>
            <person name="Clermont O."/>
            <person name="Cruveiller S."/>
            <person name="Danchin A."/>
            <person name="Diard M."/>
            <person name="Dossat C."/>
            <person name="Karoui M.E."/>
            <person name="Frapy E."/>
            <person name="Garry L."/>
            <person name="Ghigo J.M."/>
            <person name="Gilles A.M."/>
            <person name="Johnson J."/>
            <person name="Le Bouguenec C."/>
            <person name="Lescat M."/>
            <person name="Mangenot S."/>
            <person name="Martinez-Jehanne V."/>
            <person name="Matic I."/>
            <person name="Nassif X."/>
            <person name="Oztas S."/>
            <person name="Petit M.A."/>
            <person name="Pichon C."/>
            <person name="Rouy Z."/>
            <person name="Ruf C.S."/>
            <person name="Schneider D."/>
            <person name="Tourret J."/>
            <person name="Vacherie B."/>
            <person name="Vallenet D."/>
            <person name="Medigue C."/>
            <person name="Rocha E.P.C."/>
            <person name="Denamur E."/>
        </authorList>
    </citation>
    <scope>NUCLEOTIDE SEQUENCE [LARGE SCALE GENOMIC DNA]</scope>
    <source>
        <strain evidence="7">ED1a</strain>
    </source>
</reference>
<dbReference type="EMBL" id="CU928162">
    <property type="protein sequence ID" value="CAR07919.2"/>
    <property type="molecule type" value="Genomic_DNA"/>
</dbReference>
<dbReference type="Pfam" id="PF08410">
    <property type="entry name" value="DUF1737"/>
    <property type="match status" value="1"/>
</dbReference>
<dbReference type="PANTHER" id="PTHR31988">
    <property type="entry name" value="ESTERASE, PUTATIVE (DUF303)-RELATED"/>
    <property type="match status" value="1"/>
</dbReference>
<evidence type="ECO:0000256" key="2">
    <source>
        <dbReference type="SAM" id="MobiDB-lite"/>
    </source>
</evidence>
<protein>
    <recommendedName>
        <fullName evidence="8">DUF1737 domain-containing protein</fullName>
    </recommendedName>
</protein>
<evidence type="ECO:0000313" key="7">
    <source>
        <dbReference type="Proteomes" id="UP000000748"/>
    </source>
</evidence>
<evidence type="ECO:0000259" key="5">
    <source>
        <dbReference type="Pfam" id="PF20350"/>
    </source>
</evidence>
<feature type="domain" description="Sialate O-acetylesterase" evidence="3">
    <location>
        <begin position="80"/>
        <end position="276"/>
    </location>
</feature>
<feature type="region of interest" description="Disordered" evidence="2">
    <location>
        <begin position="461"/>
        <end position="480"/>
    </location>
</feature>